<proteinExistence type="predicted"/>
<name>A0A9D2NMA4_9FIRM</name>
<evidence type="ECO:0000256" key="2">
    <source>
        <dbReference type="SAM" id="SignalP"/>
    </source>
</evidence>
<sequence length="419" mass="47897">MGKKVQRIFLIIFAALLCCFSAGCSHKNNATEDKESNKDASVSDESEDTGELSEEEIYERGYDLPIDSAEQEEAEQDCAEMMEAIRDIYEEADKGTSINAVISQETAIKMQQIIAEKDVPAAVSGFDVDMMNYDAMEDFLDEASAGNQSEIILYRIHTDGTVSREKFTFDGVDMYSLYTKGRWTDDIKPAFSVNSCSRLSQWKYTEKGWFCYEYCTAQPPELTEVVDAYEMIRVKPKTSEYREMEEKYLDIIGYQGNNLLCSEWSEDQIEGLDFNGLYEYFYMEEYGREIDTEKCAGGIPQEEFESLLTKYLPVTAEQVREYASYDPESETYDWVMLGVGNYAPNAFWISVPEVTGIRENEDGSVTLTVDVVCEKKGNDDFYTHEVTLRILDDGKAMYLSNHILDDRPGMIPDYQYRCG</sequence>
<reference evidence="3" key="2">
    <citation type="submission" date="2021-04" db="EMBL/GenBank/DDBJ databases">
        <authorList>
            <person name="Gilroy R."/>
        </authorList>
    </citation>
    <scope>NUCLEOTIDE SEQUENCE</scope>
    <source>
        <strain evidence="3">ChiW19-954</strain>
    </source>
</reference>
<evidence type="ECO:0000256" key="1">
    <source>
        <dbReference type="SAM" id="MobiDB-lite"/>
    </source>
</evidence>
<keyword evidence="2" id="KW-0732">Signal</keyword>
<gene>
    <name evidence="3" type="ORF">H9758_07075</name>
</gene>
<evidence type="ECO:0000313" key="3">
    <source>
        <dbReference type="EMBL" id="HJC34342.1"/>
    </source>
</evidence>
<feature type="compositionally biased region" description="Acidic residues" evidence="1">
    <location>
        <begin position="42"/>
        <end position="57"/>
    </location>
</feature>
<feature type="compositionally biased region" description="Basic and acidic residues" evidence="1">
    <location>
        <begin position="29"/>
        <end position="38"/>
    </location>
</feature>
<organism evidence="3 4">
    <name type="scientific">Candidatus Mediterraneibacter faecipullorum</name>
    <dbReference type="NCBI Taxonomy" id="2838670"/>
    <lineage>
        <taxon>Bacteria</taxon>
        <taxon>Bacillati</taxon>
        <taxon>Bacillota</taxon>
        <taxon>Clostridia</taxon>
        <taxon>Lachnospirales</taxon>
        <taxon>Lachnospiraceae</taxon>
        <taxon>Mediterraneibacter</taxon>
    </lineage>
</organism>
<dbReference type="AlphaFoldDB" id="A0A9D2NMA4"/>
<dbReference type="PROSITE" id="PS51257">
    <property type="entry name" value="PROKAR_LIPOPROTEIN"/>
    <property type="match status" value="1"/>
</dbReference>
<dbReference type="Pfam" id="PF19546">
    <property type="entry name" value="DUF6070"/>
    <property type="match status" value="1"/>
</dbReference>
<feature type="region of interest" description="Disordered" evidence="1">
    <location>
        <begin position="29"/>
        <end position="57"/>
    </location>
</feature>
<dbReference type="InterPro" id="IPR045714">
    <property type="entry name" value="DUF6070"/>
</dbReference>
<evidence type="ECO:0000313" key="4">
    <source>
        <dbReference type="Proteomes" id="UP000823890"/>
    </source>
</evidence>
<feature type="signal peptide" evidence="2">
    <location>
        <begin position="1"/>
        <end position="30"/>
    </location>
</feature>
<dbReference type="EMBL" id="DWWO01000089">
    <property type="protein sequence ID" value="HJC34342.1"/>
    <property type="molecule type" value="Genomic_DNA"/>
</dbReference>
<accession>A0A9D2NMA4</accession>
<reference evidence="3" key="1">
    <citation type="journal article" date="2021" name="PeerJ">
        <title>Extensive microbial diversity within the chicken gut microbiome revealed by metagenomics and culture.</title>
        <authorList>
            <person name="Gilroy R."/>
            <person name="Ravi A."/>
            <person name="Getino M."/>
            <person name="Pursley I."/>
            <person name="Horton D.L."/>
            <person name="Alikhan N.F."/>
            <person name="Baker D."/>
            <person name="Gharbi K."/>
            <person name="Hall N."/>
            <person name="Watson M."/>
            <person name="Adriaenssens E.M."/>
            <person name="Foster-Nyarko E."/>
            <person name="Jarju S."/>
            <person name="Secka A."/>
            <person name="Antonio M."/>
            <person name="Oren A."/>
            <person name="Chaudhuri R.R."/>
            <person name="La Ragione R."/>
            <person name="Hildebrand F."/>
            <person name="Pallen M.J."/>
        </authorList>
    </citation>
    <scope>NUCLEOTIDE SEQUENCE</scope>
    <source>
        <strain evidence="3">ChiW19-954</strain>
    </source>
</reference>
<feature type="chain" id="PRO_5039324073" evidence="2">
    <location>
        <begin position="31"/>
        <end position="419"/>
    </location>
</feature>
<protein>
    <submittedName>
        <fullName evidence="3">Uncharacterized protein</fullName>
    </submittedName>
</protein>
<comment type="caution">
    <text evidence="3">The sequence shown here is derived from an EMBL/GenBank/DDBJ whole genome shotgun (WGS) entry which is preliminary data.</text>
</comment>
<dbReference type="Proteomes" id="UP000823890">
    <property type="component" value="Unassembled WGS sequence"/>
</dbReference>